<dbReference type="Gene3D" id="1.10.10.10">
    <property type="entry name" value="Winged helix-like DNA-binding domain superfamily/Winged helix DNA-binding domain"/>
    <property type="match status" value="1"/>
</dbReference>
<sequence length="103" mass="12047">MNEIDYSIVNRRIVRRRTRRNRDRVTIIMQILEYLAGRCSKPSKVSVELNLTYDRLMQLLKSLENLGLIKSSTHGYCITQSGLTLLEGYRRFMNTLKALNIIV</sequence>
<dbReference type="eggNOG" id="arCOG01055">
    <property type="taxonomic scope" value="Archaea"/>
</dbReference>
<dbReference type="RefSeq" id="WP_012185771.1">
    <property type="nucleotide sequence ID" value="NC_009954.1"/>
</dbReference>
<dbReference type="HOGENOM" id="CLU_159725_1_0_2"/>
<protein>
    <recommendedName>
        <fullName evidence="1">ArnR1-like winged helix-turn-helix domain-containing protein</fullName>
    </recommendedName>
</protein>
<dbReference type="Pfam" id="PF14947">
    <property type="entry name" value="HTH_45"/>
    <property type="match status" value="1"/>
</dbReference>
<feature type="domain" description="ArnR1-like winged helix-turn-helix" evidence="1">
    <location>
        <begin position="22"/>
        <end position="95"/>
    </location>
</feature>
<dbReference type="AlphaFoldDB" id="A8MCP5"/>
<dbReference type="GeneID" id="5708801"/>
<keyword evidence="3" id="KW-1185">Reference proteome</keyword>
<organism evidence="2 3">
    <name type="scientific">Caldivirga maquilingensis (strain ATCC 700844 / DSM 13496 / JCM 10307 / IC-167)</name>
    <dbReference type="NCBI Taxonomy" id="397948"/>
    <lineage>
        <taxon>Archaea</taxon>
        <taxon>Thermoproteota</taxon>
        <taxon>Thermoprotei</taxon>
        <taxon>Thermoproteales</taxon>
        <taxon>Thermoproteaceae</taxon>
        <taxon>Caldivirga</taxon>
    </lineage>
</organism>
<dbReference type="InterPro" id="IPR036388">
    <property type="entry name" value="WH-like_DNA-bd_sf"/>
</dbReference>
<evidence type="ECO:0000259" key="1">
    <source>
        <dbReference type="Pfam" id="PF14947"/>
    </source>
</evidence>
<name>A8MCP5_CALMQ</name>
<evidence type="ECO:0000313" key="2">
    <source>
        <dbReference type="EMBL" id="ABW01551.1"/>
    </source>
</evidence>
<dbReference type="InterPro" id="IPR038723">
    <property type="entry name" value="ArnR1-like_HTH"/>
</dbReference>
<dbReference type="KEGG" id="cma:Cmaq_0715"/>
<dbReference type="SUPFAM" id="SSF46785">
    <property type="entry name" value="Winged helix' DNA-binding domain"/>
    <property type="match status" value="1"/>
</dbReference>
<dbReference type="InterPro" id="IPR036390">
    <property type="entry name" value="WH_DNA-bd_sf"/>
</dbReference>
<dbReference type="STRING" id="397948.Cmaq_0715"/>
<gene>
    <name evidence="2" type="ordered locus">Cmaq_0715</name>
</gene>
<dbReference type="Proteomes" id="UP000001137">
    <property type="component" value="Chromosome"/>
</dbReference>
<evidence type="ECO:0000313" key="3">
    <source>
        <dbReference type="Proteomes" id="UP000001137"/>
    </source>
</evidence>
<accession>A8MCP5</accession>
<reference evidence="2 3" key="1">
    <citation type="submission" date="2007-10" db="EMBL/GenBank/DDBJ databases">
        <title>Complete sequence of Caldivirga maquilingensis IC-167.</title>
        <authorList>
            <consortium name="US DOE Joint Genome Institute"/>
            <person name="Copeland A."/>
            <person name="Lucas S."/>
            <person name="Lapidus A."/>
            <person name="Barry K."/>
            <person name="Glavina del Rio T."/>
            <person name="Dalin E."/>
            <person name="Tice H."/>
            <person name="Pitluck S."/>
            <person name="Saunders E."/>
            <person name="Brettin T."/>
            <person name="Bruce D."/>
            <person name="Detter J.C."/>
            <person name="Han C."/>
            <person name="Schmutz J."/>
            <person name="Larimer F."/>
            <person name="Land M."/>
            <person name="Hauser L."/>
            <person name="Kyrpides N."/>
            <person name="Ivanova N."/>
            <person name="Biddle J.F."/>
            <person name="Zhang Z."/>
            <person name="Fitz-Gibbon S.T."/>
            <person name="Lowe T.M."/>
            <person name="Saltikov C."/>
            <person name="House C.H."/>
            <person name="Richardson P."/>
        </authorList>
    </citation>
    <scope>NUCLEOTIDE SEQUENCE [LARGE SCALE GENOMIC DNA]</scope>
    <source>
        <strain evidence="3">ATCC 700844 / DSM 13496 / JCM 10307 / IC-167</strain>
    </source>
</reference>
<dbReference type="EMBL" id="CP000852">
    <property type="protein sequence ID" value="ABW01551.1"/>
    <property type="molecule type" value="Genomic_DNA"/>
</dbReference>
<proteinExistence type="predicted"/>